<dbReference type="InterPro" id="IPR050528">
    <property type="entry name" value="L-type_Lectin-RKs"/>
</dbReference>
<comment type="catalytic activity">
    <reaction evidence="9">
        <text>L-threonyl-[protein] + ATP = O-phospho-L-threonyl-[protein] + ADP + H(+)</text>
        <dbReference type="Rhea" id="RHEA:46608"/>
        <dbReference type="Rhea" id="RHEA-COMP:11060"/>
        <dbReference type="Rhea" id="RHEA-COMP:11605"/>
        <dbReference type="ChEBI" id="CHEBI:15378"/>
        <dbReference type="ChEBI" id="CHEBI:30013"/>
        <dbReference type="ChEBI" id="CHEBI:30616"/>
        <dbReference type="ChEBI" id="CHEBI:61977"/>
        <dbReference type="ChEBI" id="CHEBI:456216"/>
        <dbReference type="EC" id="2.7.11.1"/>
    </reaction>
</comment>
<dbReference type="EMBL" id="JBANAX010000740">
    <property type="protein sequence ID" value="KAL1194943.1"/>
    <property type="molecule type" value="Genomic_DNA"/>
</dbReference>
<protein>
    <recommendedName>
        <fullName evidence="3">non-specific serine/threonine protein kinase</fullName>
        <ecNumber evidence="3">2.7.11.1</ecNumber>
    </recommendedName>
</protein>
<gene>
    <name evidence="12" type="ORF">V5N11_033183</name>
</gene>
<dbReference type="FunFam" id="1.10.510.10:FF:000108">
    <property type="entry name" value="L-type lectin-domain containing receptor kinase S.4"/>
    <property type="match status" value="1"/>
</dbReference>
<evidence type="ECO:0000313" key="13">
    <source>
        <dbReference type="Proteomes" id="UP001558713"/>
    </source>
</evidence>
<proteinExistence type="inferred from homology"/>
<evidence type="ECO:0000256" key="5">
    <source>
        <dbReference type="ARBA" id="ARBA00022679"/>
    </source>
</evidence>
<dbReference type="AlphaFoldDB" id="A0ABD0ZJU1"/>
<dbReference type="Gene3D" id="3.30.200.20">
    <property type="entry name" value="Phosphorylase Kinase, domain 1"/>
    <property type="match status" value="1"/>
</dbReference>
<sequence>MSEVSSIGHLRHRNLVQLLGWCRRRDDLLLVYDFMSNGSLDMYLFDENPRLILTWKQRFKIIKGVASGLLYLHEGWEQRVIHRDIKAANILLDGEMNGRVGDFGLAKLYEHGSNPGATRVVGTFGYLAPELTKSGKLTTSTDVYAFGAVLLEVACGRRPIETTALPEELVMVDWVWSRWQSGDIRDVVDRRLNGVFDEEKMVMVIKLGLLCSNNSPEVRPTMRQVVMYLEKQFPSPEFVPAPDFLDANDSMCLDEGSRNACEFEDFVDSARFYSGPNETTTSSIFSFSGKIINDPS</sequence>
<evidence type="ECO:0000313" key="12">
    <source>
        <dbReference type="EMBL" id="KAL1194943.1"/>
    </source>
</evidence>
<feature type="domain" description="Protein kinase" evidence="11">
    <location>
        <begin position="1"/>
        <end position="238"/>
    </location>
</feature>
<dbReference type="PROSITE" id="PS00108">
    <property type="entry name" value="PROTEIN_KINASE_ST"/>
    <property type="match status" value="1"/>
</dbReference>
<name>A0ABD0ZJU1_CARAN</name>
<dbReference type="InterPro" id="IPR000719">
    <property type="entry name" value="Prot_kinase_dom"/>
</dbReference>
<evidence type="ECO:0000256" key="2">
    <source>
        <dbReference type="ARBA" id="ARBA00010217"/>
    </source>
</evidence>
<evidence type="ECO:0000256" key="1">
    <source>
        <dbReference type="ARBA" id="ARBA00008536"/>
    </source>
</evidence>
<accession>A0ABD0ZJU1</accession>
<evidence type="ECO:0000256" key="4">
    <source>
        <dbReference type="ARBA" id="ARBA00022527"/>
    </source>
</evidence>
<dbReference type="EC" id="2.7.11.1" evidence="3"/>
<evidence type="ECO:0000256" key="7">
    <source>
        <dbReference type="ARBA" id="ARBA00022777"/>
    </source>
</evidence>
<dbReference type="GO" id="GO:0005524">
    <property type="term" value="F:ATP binding"/>
    <property type="evidence" value="ECO:0007669"/>
    <property type="project" value="UniProtKB-KW"/>
</dbReference>
<dbReference type="Gene3D" id="1.10.510.10">
    <property type="entry name" value="Transferase(Phosphotransferase) domain 1"/>
    <property type="match status" value="1"/>
</dbReference>
<dbReference type="Pfam" id="PF00069">
    <property type="entry name" value="Pkinase"/>
    <property type="match status" value="1"/>
</dbReference>
<dbReference type="SMART" id="SM00220">
    <property type="entry name" value="S_TKc"/>
    <property type="match status" value="1"/>
</dbReference>
<comment type="similarity">
    <text evidence="1">In the N-terminal section; belongs to the leguminous lectin family.</text>
</comment>
<evidence type="ECO:0000256" key="6">
    <source>
        <dbReference type="ARBA" id="ARBA00022741"/>
    </source>
</evidence>
<comment type="similarity">
    <text evidence="2">In the C-terminal section; belongs to the protein kinase superfamily. Ser/Thr protein kinase family.</text>
</comment>
<comment type="catalytic activity">
    <reaction evidence="10">
        <text>L-seryl-[protein] + ATP = O-phospho-L-seryl-[protein] + ADP + H(+)</text>
        <dbReference type="Rhea" id="RHEA:17989"/>
        <dbReference type="Rhea" id="RHEA-COMP:9863"/>
        <dbReference type="Rhea" id="RHEA-COMP:11604"/>
        <dbReference type="ChEBI" id="CHEBI:15378"/>
        <dbReference type="ChEBI" id="CHEBI:29999"/>
        <dbReference type="ChEBI" id="CHEBI:30616"/>
        <dbReference type="ChEBI" id="CHEBI:83421"/>
        <dbReference type="ChEBI" id="CHEBI:456216"/>
        <dbReference type="EC" id="2.7.11.1"/>
    </reaction>
</comment>
<organism evidence="12 13">
    <name type="scientific">Cardamine amara subsp. amara</name>
    <dbReference type="NCBI Taxonomy" id="228776"/>
    <lineage>
        <taxon>Eukaryota</taxon>
        <taxon>Viridiplantae</taxon>
        <taxon>Streptophyta</taxon>
        <taxon>Embryophyta</taxon>
        <taxon>Tracheophyta</taxon>
        <taxon>Spermatophyta</taxon>
        <taxon>Magnoliopsida</taxon>
        <taxon>eudicotyledons</taxon>
        <taxon>Gunneridae</taxon>
        <taxon>Pentapetalae</taxon>
        <taxon>rosids</taxon>
        <taxon>malvids</taxon>
        <taxon>Brassicales</taxon>
        <taxon>Brassicaceae</taxon>
        <taxon>Cardamineae</taxon>
        <taxon>Cardamine</taxon>
    </lineage>
</organism>
<keyword evidence="12" id="KW-0675">Receptor</keyword>
<dbReference type="Proteomes" id="UP001558713">
    <property type="component" value="Unassembled WGS sequence"/>
</dbReference>
<dbReference type="InterPro" id="IPR008271">
    <property type="entry name" value="Ser/Thr_kinase_AS"/>
</dbReference>
<evidence type="ECO:0000259" key="11">
    <source>
        <dbReference type="PROSITE" id="PS50011"/>
    </source>
</evidence>
<reference evidence="12 13" key="1">
    <citation type="submission" date="2024-04" db="EMBL/GenBank/DDBJ databases">
        <title>Genome assembly C_amara_ONT_v2.</title>
        <authorList>
            <person name="Yant L."/>
            <person name="Moore C."/>
            <person name="Slenker M."/>
        </authorList>
    </citation>
    <scope>NUCLEOTIDE SEQUENCE [LARGE SCALE GENOMIC DNA]</scope>
    <source>
        <tissue evidence="12">Leaf</tissue>
    </source>
</reference>
<evidence type="ECO:0000256" key="3">
    <source>
        <dbReference type="ARBA" id="ARBA00012513"/>
    </source>
</evidence>
<keyword evidence="5" id="KW-0808">Transferase</keyword>
<dbReference type="GO" id="GO:0004674">
    <property type="term" value="F:protein serine/threonine kinase activity"/>
    <property type="evidence" value="ECO:0007669"/>
    <property type="project" value="UniProtKB-KW"/>
</dbReference>
<evidence type="ECO:0000256" key="8">
    <source>
        <dbReference type="ARBA" id="ARBA00022840"/>
    </source>
</evidence>
<dbReference type="SUPFAM" id="SSF56112">
    <property type="entry name" value="Protein kinase-like (PK-like)"/>
    <property type="match status" value="1"/>
</dbReference>
<dbReference type="PROSITE" id="PS50011">
    <property type="entry name" value="PROTEIN_KINASE_DOM"/>
    <property type="match status" value="1"/>
</dbReference>
<keyword evidence="6" id="KW-0547">Nucleotide-binding</keyword>
<keyword evidence="8" id="KW-0067">ATP-binding</keyword>
<comment type="caution">
    <text evidence="12">The sequence shown here is derived from an EMBL/GenBank/DDBJ whole genome shotgun (WGS) entry which is preliminary data.</text>
</comment>
<evidence type="ECO:0000256" key="10">
    <source>
        <dbReference type="ARBA" id="ARBA00048679"/>
    </source>
</evidence>
<dbReference type="PANTHER" id="PTHR27007">
    <property type="match status" value="1"/>
</dbReference>
<keyword evidence="4" id="KW-0723">Serine/threonine-protein kinase</keyword>
<keyword evidence="7 12" id="KW-0418">Kinase</keyword>
<dbReference type="InterPro" id="IPR011009">
    <property type="entry name" value="Kinase-like_dom_sf"/>
</dbReference>
<keyword evidence="13" id="KW-1185">Reference proteome</keyword>
<evidence type="ECO:0000256" key="9">
    <source>
        <dbReference type="ARBA" id="ARBA00047899"/>
    </source>
</evidence>